<evidence type="ECO:0000313" key="5">
    <source>
        <dbReference type="Proteomes" id="UP000249464"/>
    </source>
</evidence>
<dbReference type="AlphaFoldDB" id="A0A2X0MA28"/>
<dbReference type="InterPro" id="IPR015943">
    <property type="entry name" value="WD40/YVTN_repeat-like_dom_sf"/>
</dbReference>
<protein>
    <submittedName>
        <fullName evidence="4">BQ5605_C005g03182 protein</fullName>
    </submittedName>
</protein>
<dbReference type="InterPro" id="IPR036322">
    <property type="entry name" value="WD40_repeat_dom_sf"/>
</dbReference>
<dbReference type="InterPro" id="IPR051362">
    <property type="entry name" value="WD_repeat_creC_regulators"/>
</dbReference>
<dbReference type="InterPro" id="IPR001680">
    <property type="entry name" value="WD40_rpt"/>
</dbReference>
<dbReference type="Gene3D" id="2.130.10.10">
    <property type="entry name" value="YVTN repeat-like/Quinoprotein amine dehydrogenase"/>
    <property type="match status" value="1"/>
</dbReference>
<dbReference type="PANTHER" id="PTHR14107:SF16">
    <property type="entry name" value="AT02583P"/>
    <property type="match status" value="1"/>
</dbReference>
<feature type="region of interest" description="Disordered" evidence="3">
    <location>
        <begin position="163"/>
        <end position="249"/>
    </location>
</feature>
<evidence type="ECO:0000313" key="4">
    <source>
        <dbReference type="EMBL" id="SGY72562.1"/>
    </source>
</evidence>
<dbReference type="GO" id="GO:0045013">
    <property type="term" value="P:carbon catabolite repression of transcription"/>
    <property type="evidence" value="ECO:0007669"/>
    <property type="project" value="TreeGrafter"/>
</dbReference>
<keyword evidence="5" id="KW-1185">Reference proteome</keyword>
<proteinExistence type="predicted"/>
<organism evidence="4 5">
    <name type="scientific">Microbotryum silenes-dioicae</name>
    <dbReference type="NCBI Taxonomy" id="796604"/>
    <lineage>
        <taxon>Eukaryota</taxon>
        <taxon>Fungi</taxon>
        <taxon>Dikarya</taxon>
        <taxon>Basidiomycota</taxon>
        <taxon>Pucciniomycotina</taxon>
        <taxon>Microbotryomycetes</taxon>
        <taxon>Microbotryales</taxon>
        <taxon>Microbotryaceae</taxon>
        <taxon>Microbotryum</taxon>
    </lineage>
</organism>
<evidence type="ECO:0000256" key="2">
    <source>
        <dbReference type="ARBA" id="ARBA00022737"/>
    </source>
</evidence>
<dbReference type="GO" id="GO:0032153">
    <property type="term" value="C:cell division site"/>
    <property type="evidence" value="ECO:0007669"/>
    <property type="project" value="TreeGrafter"/>
</dbReference>
<gene>
    <name evidence="4" type="primary">BQ5605_C005g03182</name>
    <name evidence="4" type="ORF">BQ5605_C005G03182</name>
</gene>
<reference evidence="4 5" key="1">
    <citation type="submission" date="2016-11" db="EMBL/GenBank/DDBJ databases">
        <authorList>
            <person name="Jaros S."/>
            <person name="Januszkiewicz K."/>
            <person name="Wedrychowicz H."/>
        </authorList>
    </citation>
    <scope>NUCLEOTIDE SEQUENCE [LARGE SCALE GENOMIC DNA]</scope>
</reference>
<keyword evidence="1" id="KW-0853">WD repeat</keyword>
<dbReference type="EMBL" id="FQNC01000047">
    <property type="protein sequence ID" value="SGY72562.1"/>
    <property type="molecule type" value="Genomic_DNA"/>
</dbReference>
<feature type="compositionally biased region" description="Low complexity" evidence="3">
    <location>
        <begin position="163"/>
        <end position="184"/>
    </location>
</feature>
<accession>A0A2X0MA28</accession>
<dbReference type="Pfam" id="PF00400">
    <property type="entry name" value="WD40"/>
    <property type="match status" value="2"/>
</dbReference>
<dbReference type="SUPFAM" id="SSF50978">
    <property type="entry name" value="WD40 repeat-like"/>
    <property type="match status" value="1"/>
</dbReference>
<dbReference type="Proteomes" id="UP000249464">
    <property type="component" value="Unassembled WGS sequence"/>
</dbReference>
<feature type="compositionally biased region" description="Gly residues" evidence="3">
    <location>
        <begin position="213"/>
        <end position="236"/>
    </location>
</feature>
<sequence>MADSNAPPHSWFAPPEGAYTLVSSLSVPSSSSLNSATAHFTQQPGVSAASVLLPAGSDPPVFIPPPLHGCKMTIVEVQMVLPGSKGTVNPAAQAQAAAAAAAASTSPMMVPGASLHSPALNNNNNDSHFGFGNGVASGSLGLDTSAATLAGAGLGTSGGAGMVPGSATSTGPSTGVVSSLTSPTLAERGGFSPTPRRKPLGSSFSIPTLSSLAGGGDAGSSAGGGNSGLGGNGGGSNSRPSRPFRGTSSSFVRSWEGLPLQGATLKAIAEAGQGRKTLFGFYTYGKGVVWCEIGQGRPKEAIARVMFSIAPTCVDVNRHTASHAQLDVLVGFCNGDIFWFGRSTPLDFYLRAVPGSILIEPPDIFLPRADPFLAKYTRLNKGGVITSSSITSIQWLPPSAAYSTSENHSNLFLTSHADGTLLVWDKDREDWSGFVPTPVPTGLNLRSVHGVGAASGKENDWDGTQIKHAPSDAGDLAGLGDIIVSRPAPFDKKGQATKFNPVSHWRVSRKAINCEFNRNRVTQRYLAAQTRLRPWRYLSSHGGPAAFAFSPDLQLCATVGNDGCLRIINATEEKLLDTFASYFGALNCVSWSADGRFVVTGGQDDLCTIYAPLEQRLVARCQGHSSWVTGVAWDPWRSDERTMRFASVGEDCKLVLWDLSSAALTRPKSHVNADTVASPMSQAQHPHARRLSLSSQRLESTGHLPISPNGTSDRTSPVYHPSPRRDDVAHLQPVMVKTLSHDLFSNVFFLPQYLLTVSRSGQIRQYDRPPEREDGYGHSIGLSGEFASSVVALDRRAR</sequence>
<name>A0A2X0MA28_9BASI</name>
<dbReference type="SMART" id="SM00320">
    <property type="entry name" value="WD40"/>
    <property type="match status" value="5"/>
</dbReference>
<keyword evidence="2" id="KW-0677">Repeat</keyword>
<dbReference type="PANTHER" id="PTHR14107">
    <property type="entry name" value="WD REPEAT PROTEIN"/>
    <property type="match status" value="1"/>
</dbReference>
<dbReference type="STRING" id="796604.A0A2X0MA28"/>
<feature type="region of interest" description="Disordered" evidence="3">
    <location>
        <begin position="670"/>
        <end position="725"/>
    </location>
</feature>
<dbReference type="GO" id="GO:0005634">
    <property type="term" value="C:nucleus"/>
    <property type="evidence" value="ECO:0007669"/>
    <property type="project" value="TreeGrafter"/>
</dbReference>
<dbReference type="GO" id="GO:0051286">
    <property type="term" value="C:cell tip"/>
    <property type="evidence" value="ECO:0007669"/>
    <property type="project" value="TreeGrafter"/>
</dbReference>
<evidence type="ECO:0000256" key="1">
    <source>
        <dbReference type="ARBA" id="ARBA00022574"/>
    </source>
</evidence>
<evidence type="ECO:0000256" key="3">
    <source>
        <dbReference type="SAM" id="MobiDB-lite"/>
    </source>
</evidence>